<sequence>MPDKTIDGYYFYVLYCADNTLYGGFTTNVLRRFKVHQSGHGAKYTQQKRRHPLKLLYWEGFETKSAALKAEYAFKHQPRRAKLAYLEAHGVKLG</sequence>
<feature type="domain" description="GIY-YIG" evidence="2">
    <location>
        <begin position="7"/>
        <end position="85"/>
    </location>
</feature>
<dbReference type="InterPro" id="IPR035901">
    <property type="entry name" value="GIY-YIG_endonuc_sf"/>
</dbReference>
<accession>A0A0R1HSS0</accession>
<dbReference type="STRING" id="1302272.FC96_GL000382"/>
<dbReference type="PATRIC" id="fig|1302272.5.peg.379"/>
<dbReference type="EMBL" id="AZCX01000001">
    <property type="protein sequence ID" value="KRK49455.1"/>
    <property type="molecule type" value="Genomic_DNA"/>
</dbReference>
<dbReference type="OrthoDB" id="9807770at2"/>
<dbReference type="CDD" id="cd10456">
    <property type="entry name" value="GIY-YIG_UPF0213"/>
    <property type="match status" value="1"/>
</dbReference>
<reference evidence="3 4" key="1">
    <citation type="journal article" date="2015" name="Genome Announc.">
        <title>Expanding the biotechnology potential of lactobacilli through comparative genomics of 213 strains and associated genera.</title>
        <authorList>
            <person name="Sun Z."/>
            <person name="Harris H.M."/>
            <person name="McCann A."/>
            <person name="Guo C."/>
            <person name="Argimon S."/>
            <person name="Zhang W."/>
            <person name="Yang X."/>
            <person name="Jeffery I.B."/>
            <person name="Cooney J.C."/>
            <person name="Kagawa T.F."/>
            <person name="Liu W."/>
            <person name="Song Y."/>
            <person name="Salvetti E."/>
            <person name="Wrobel A."/>
            <person name="Rasinkangas P."/>
            <person name="Parkhill J."/>
            <person name="Rea M.C."/>
            <person name="O'Sullivan O."/>
            <person name="Ritari J."/>
            <person name="Douillard F.P."/>
            <person name="Paul Ross R."/>
            <person name="Yang R."/>
            <person name="Briner A.E."/>
            <person name="Felis G.E."/>
            <person name="de Vos W.M."/>
            <person name="Barrangou R."/>
            <person name="Klaenhammer T.R."/>
            <person name="Caufield P.W."/>
            <person name="Cui Y."/>
            <person name="Zhang H."/>
            <person name="O'Toole P.W."/>
        </authorList>
    </citation>
    <scope>NUCLEOTIDE SEQUENCE [LARGE SCALE GENOMIC DNA]</scope>
    <source>
        <strain evidence="3 4">JCM 15530</strain>
    </source>
</reference>
<comment type="caution">
    <text evidence="3">The sequence shown here is derived from an EMBL/GenBank/DDBJ whole genome shotgun (WGS) entry which is preliminary data.</text>
</comment>
<dbReference type="InterPro" id="IPR000305">
    <property type="entry name" value="GIY-YIG_endonuc"/>
</dbReference>
<keyword evidence="4" id="KW-1185">Reference proteome</keyword>
<evidence type="ECO:0000313" key="4">
    <source>
        <dbReference type="Proteomes" id="UP000050911"/>
    </source>
</evidence>
<dbReference type="Pfam" id="PF01541">
    <property type="entry name" value="GIY-YIG"/>
    <property type="match status" value="1"/>
</dbReference>
<dbReference type="Gene3D" id="3.40.1440.10">
    <property type="entry name" value="GIY-YIG endonuclease"/>
    <property type="match status" value="1"/>
</dbReference>
<organism evidence="3 4">
    <name type="scientific">Secundilactobacillus kimchicus JCM 15530</name>
    <dbReference type="NCBI Taxonomy" id="1302272"/>
    <lineage>
        <taxon>Bacteria</taxon>
        <taxon>Bacillati</taxon>
        <taxon>Bacillota</taxon>
        <taxon>Bacilli</taxon>
        <taxon>Lactobacillales</taxon>
        <taxon>Lactobacillaceae</taxon>
        <taxon>Secundilactobacillus</taxon>
    </lineage>
</organism>
<evidence type="ECO:0000256" key="1">
    <source>
        <dbReference type="ARBA" id="ARBA00007435"/>
    </source>
</evidence>
<evidence type="ECO:0000259" key="2">
    <source>
        <dbReference type="PROSITE" id="PS50164"/>
    </source>
</evidence>
<proteinExistence type="inferred from homology"/>
<dbReference type="PANTHER" id="PTHR34477:SF1">
    <property type="entry name" value="UPF0213 PROTEIN YHBQ"/>
    <property type="match status" value="1"/>
</dbReference>
<dbReference type="PROSITE" id="PS50164">
    <property type="entry name" value="GIY_YIG"/>
    <property type="match status" value="1"/>
</dbReference>
<gene>
    <name evidence="3" type="ORF">FC96_GL000382</name>
</gene>
<dbReference type="SUPFAM" id="SSF82771">
    <property type="entry name" value="GIY-YIG endonuclease"/>
    <property type="match status" value="1"/>
</dbReference>
<comment type="similarity">
    <text evidence="1">Belongs to the UPF0213 family.</text>
</comment>
<evidence type="ECO:0000313" key="3">
    <source>
        <dbReference type="EMBL" id="KRK49455.1"/>
    </source>
</evidence>
<dbReference type="AlphaFoldDB" id="A0A0R1HSS0"/>
<name>A0A0R1HSS0_9LACO</name>
<dbReference type="InterPro" id="IPR050190">
    <property type="entry name" value="UPF0213_domain"/>
</dbReference>
<dbReference type="PANTHER" id="PTHR34477">
    <property type="entry name" value="UPF0213 PROTEIN YHBQ"/>
    <property type="match status" value="1"/>
</dbReference>
<protein>
    <recommendedName>
        <fullName evidence="2">GIY-YIG domain-containing protein</fullName>
    </recommendedName>
</protein>
<dbReference type="Proteomes" id="UP000050911">
    <property type="component" value="Unassembled WGS sequence"/>
</dbReference>